<name>A0A090XCZ4_IXORI</name>
<feature type="chain" id="PRO_5001866790" evidence="1">
    <location>
        <begin position="18"/>
        <end position="133"/>
    </location>
</feature>
<keyword evidence="1" id="KW-0732">Signal</keyword>
<evidence type="ECO:0000256" key="1">
    <source>
        <dbReference type="SAM" id="SignalP"/>
    </source>
</evidence>
<proteinExistence type="evidence at transcript level"/>
<accession>A0A090XCZ4</accession>
<reference evidence="2" key="1">
    <citation type="journal article" date="2015" name="PLoS Negl. Trop. Dis.">
        <title>Deep Sequencing Analysis of the Ixodes ricinus Haemocytome.</title>
        <authorList>
            <person name="Kotsyfakis M."/>
            <person name="Kopacek P."/>
            <person name="Franta Z."/>
            <person name="Pedra J.H."/>
            <person name="Ribeiro J.M."/>
        </authorList>
    </citation>
    <scope>NUCLEOTIDE SEQUENCE</scope>
</reference>
<dbReference type="EMBL" id="GBIH01001355">
    <property type="protein sequence ID" value="JAC93355.1"/>
    <property type="molecule type" value="mRNA"/>
</dbReference>
<sequence>MLLLKVILVVLISEIDSGPAPSAKENEKGPECLPQESLINTTDADGCNYQLLPYFAEDGMGGGFLVIDCSKSCPEGTHQNVVDGNSCVATVDSLSREEATVTVGACDKGSCIPGNPPQHLTVTLMVEGEEEEE</sequence>
<protein>
    <submittedName>
        <fullName evidence="2">Putative secreted protein</fullName>
    </submittedName>
</protein>
<organism evidence="2">
    <name type="scientific">Ixodes ricinus</name>
    <name type="common">Common tick</name>
    <name type="synonym">Acarus ricinus</name>
    <dbReference type="NCBI Taxonomy" id="34613"/>
    <lineage>
        <taxon>Eukaryota</taxon>
        <taxon>Metazoa</taxon>
        <taxon>Ecdysozoa</taxon>
        <taxon>Arthropoda</taxon>
        <taxon>Chelicerata</taxon>
        <taxon>Arachnida</taxon>
        <taxon>Acari</taxon>
        <taxon>Parasitiformes</taxon>
        <taxon>Ixodida</taxon>
        <taxon>Ixodoidea</taxon>
        <taxon>Ixodidae</taxon>
        <taxon>Ixodinae</taxon>
        <taxon>Ixodes</taxon>
    </lineage>
</organism>
<evidence type="ECO:0000313" key="2">
    <source>
        <dbReference type="EMBL" id="JAC93355.1"/>
    </source>
</evidence>
<feature type="signal peptide" evidence="1">
    <location>
        <begin position="1"/>
        <end position="17"/>
    </location>
</feature>
<dbReference type="Gene3D" id="2.30.130.100">
    <property type="match status" value="1"/>
</dbReference>
<dbReference type="AlphaFoldDB" id="A0A090XCZ4"/>